<evidence type="ECO:0000313" key="2">
    <source>
        <dbReference type="Proteomes" id="UP000326687"/>
    </source>
</evidence>
<comment type="caution">
    <text evidence="1">The sequence shown here is derived from an EMBL/GenBank/DDBJ whole genome shotgun (WGS) entry which is preliminary data.</text>
</comment>
<sequence length="431" mass="46870">MRFAPICPRKKTLIALSVAAFVSGCSEGENKVNTATENHEQEQHQEEAISRFVISESGSNNIYVLNTSNFETLGQFTLINSPSGLKTSPDGRYALALQRSQNVVEIIDGGVYAEAHGDHFHLHAEEPSLLTDTYTSAAPTHYDMAEHQTALFFDGNTDAGLNAELKVLDDASIATASHIASYSFSYAMHSTAQIFGEHVFTGVKEDPAAAGLPNQIATLELHGDHFHGPTIANVTCPSLHGSAQSNSQVAFACTDGVVLIDSPASDPQYTKIANPASLEEGSRFGKVLGFKDADKLLFISHTLQAFQLEQGVLEEIVWKEDASEGYLTYANTGSKFVVLSTTGQLKAFDPANDFAQTTNVQLWETVPTLADGERFRISYDQRSKHVFVTDPTNNVVYEVDLEGQSAVTSHQLSFTPGLITWTGTTEEEHHH</sequence>
<dbReference type="InterPro" id="IPR011044">
    <property type="entry name" value="Quino_amine_DH_bsu"/>
</dbReference>
<dbReference type="Proteomes" id="UP000326687">
    <property type="component" value="Unassembled WGS sequence"/>
</dbReference>
<organism evidence="1 2">
    <name type="scientific">Vibrio fortis</name>
    <dbReference type="NCBI Taxonomy" id="212667"/>
    <lineage>
        <taxon>Bacteria</taxon>
        <taxon>Pseudomonadati</taxon>
        <taxon>Pseudomonadota</taxon>
        <taxon>Gammaproteobacteria</taxon>
        <taxon>Vibrionales</taxon>
        <taxon>Vibrionaceae</taxon>
        <taxon>Vibrio</taxon>
    </lineage>
</organism>
<name>A0A5N3S101_9VIBR</name>
<dbReference type="SUPFAM" id="SSF50969">
    <property type="entry name" value="YVTN repeat-like/Quinoprotein amine dehydrogenase"/>
    <property type="match status" value="1"/>
</dbReference>
<dbReference type="PROSITE" id="PS51257">
    <property type="entry name" value="PROKAR_LIPOPROTEIN"/>
    <property type="match status" value="1"/>
</dbReference>
<reference evidence="1 2" key="1">
    <citation type="submission" date="2019-09" db="EMBL/GenBank/DDBJ databases">
        <title>Vibrio Fortis S7-72.</title>
        <authorList>
            <person name="Das S.K."/>
        </authorList>
    </citation>
    <scope>NUCLEOTIDE SEQUENCE [LARGE SCALE GENOMIC DNA]</scope>
    <source>
        <strain evidence="1 2">S7-72</strain>
    </source>
</reference>
<dbReference type="RefSeq" id="WP_150897650.1">
    <property type="nucleotide sequence ID" value="NZ_VXDD01000005.1"/>
</dbReference>
<accession>A0A5N3S101</accession>
<dbReference type="EMBL" id="VXDD01000005">
    <property type="protein sequence ID" value="KAB0300247.1"/>
    <property type="molecule type" value="Genomic_DNA"/>
</dbReference>
<gene>
    <name evidence="1" type="ORF">F2Z80_24495</name>
</gene>
<dbReference type="InterPro" id="IPR015943">
    <property type="entry name" value="WD40/YVTN_repeat-like_dom_sf"/>
</dbReference>
<dbReference type="AlphaFoldDB" id="A0A5N3S101"/>
<proteinExistence type="predicted"/>
<dbReference type="Gene3D" id="2.130.10.10">
    <property type="entry name" value="YVTN repeat-like/Quinoprotein amine dehydrogenase"/>
    <property type="match status" value="1"/>
</dbReference>
<evidence type="ECO:0000313" key="1">
    <source>
        <dbReference type="EMBL" id="KAB0300247.1"/>
    </source>
</evidence>
<protein>
    <recommendedName>
        <fullName evidence="3">5-methyltetrahydrofolate--homocysteine methyltransferase</fullName>
    </recommendedName>
</protein>
<evidence type="ECO:0008006" key="3">
    <source>
        <dbReference type="Google" id="ProtNLM"/>
    </source>
</evidence>